<feature type="domain" description="VRR-NUC" evidence="4">
    <location>
        <begin position="1"/>
        <end position="88"/>
    </location>
</feature>
<dbReference type="GO" id="GO:0004518">
    <property type="term" value="F:nuclease activity"/>
    <property type="evidence" value="ECO:0007669"/>
    <property type="project" value="UniProtKB-KW"/>
</dbReference>
<evidence type="ECO:0000313" key="6">
    <source>
        <dbReference type="Proteomes" id="UP000502584"/>
    </source>
</evidence>
<dbReference type="GO" id="GO:0003676">
    <property type="term" value="F:nucleic acid binding"/>
    <property type="evidence" value="ECO:0007669"/>
    <property type="project" value="InterPro"/>
</dbReference>
<evidence type="ECO:0000256" key="2">
    <source>
        <dbReference type="ARBA" id="ARBA00022722"/>
    </source>
</evidence>
<protein>
    <submittedName>
        <fullName evidence="5">Holiday junction resolvase</fullName>
    </submittedName>
</protein>
<name>A0A6G6XHI8_9CAUD</name>
<evidence type="ECO:0000259" key="4">
    <source>
        <dbReference type="SMART" id="SM00990"/>
    </source>
</evidence>
<dbReference type="Gene3D" id="3.40.1350.10">
    <property type="match status" value="1"/>
</dbReference>
<dbReference type="InterPro" id="IPR011856">
    <property type="entry name" value="tRNA_endonuc-like_dom_sf"/>
</dbReference>
<keyword evidence="6" id="KW-1185">Reference proteome</keyword>
<keyword evidence="2" id="KW-0540">Nuclease</keyword>
<evidence type="ECO:0000313" key="5">
    <source>
        <dbReference type="EMBL" id="QIG56956.1"/>
    </source>
</evidence>
<accession>A0A6G6XHI8</accession>
<reference evidence="5 6" key="1">
    <citation type="submission" date="2019-10" db="EMBL/GenBank/DDBJ databases">
        <title>Genome of the temperate Pseudomonas aerugionosa phage vB_Pae-SS2019XI.</title>
        <authorList>
            <person name="Hammerl J.A."/>
            <person name="Jaeckel C."/>
            <person name="Schnehle S."/>
            <person name="Schmoger S."/>
        </authorList>
    </citation>
    <scope>NUCLEOTIDE SEQUENCE [LARGE SCALE GENOMIC DNA]</scope>
</reference>
<dbReference type="InterPro" id="IPR014883">
    <property type="entry name" value="VRR_NUC"/>
</dbReference>
<gene>
    <name evidence="5" type="ORF">vBPaeSS2019XI_078</name>
</gene>
<comment type="cofactor">
    <cofactor evidence="1">
        <name>Mg(2+)</name>
        <dbReference type="ChEBI" id="CHEBI:18420"/>
    </cofactor>
</comment>
<dbReference type="Proteomes" id="UP000502584">
    <property type="component" value="Segment"/>
</dbReference>
<keyword evidence="3" id="KW-0378">Hydrolase</keyword>
<sequence>MNEYEFPNELEVDVERPAKEFAKKRGWFVVKLMRCDIDSMPDDLFHRRGVTMYIEFKRPGEQPSKKQRSRHRELRAHGIPVHVCDNLDTAYDLLA</sequence>
<evidence type="ECO:0000256" key="1">
    <source>
        <dbReference type="ARBA" id="ARBA00001946"/>
    </source>
</evidence>
<dbReference type="Pfam" id="PF08774">
    <property type="entry name" value="VRR_NUC"/>
    <property type="match status" value="1"/>
</dbReference>
<organism evidence="5 6">
    <name type="scientific">Pseudomonas phage vB_Pae-SS2019XI</name>
    <dbReference type="NCBI Taxonomy" id="2660688"/>
    <lineage>
        <taxon>Viruses</taxon>
        <taxon>Duplodnaviria</taxon>
        <taxon>Heunggongvirae</taxon>
        <taxon>Uroviricota</taxon>
        <taxon>Caudoviricetes</taxon>
        <taxon>Casjensviridae</taxon>
        <taxon>Maxdohrnvirus</taxon>
        <taxon>Maxdohrnvirus SS2019XI</taxon>
    </lineage>
</organism>
<dbReference type="GO" id="GO:0016788">
    <property type="term" value="F:hydrolase activity, acting on ester bonds"/>
    <property type="evidence" value="ECO:0007669"/>
    <property type="project" value="InterPro"/>
</dbReference>
<dbReference type="SMART" id="SM00990">
    <property type="entry name" value="VRR_NUC"/>
    <property type="match status" value="1"/>
</dbReference>
<proteinExistence type="predicted"/>
<dbReference type="EMBL" id="MN536026">
    <property type="protein sequence ID" value="QIG56956.1"/>
    <property type="molecule type" value="Genomic_DNA"/>
</dbReference>
<evidence type="ECO:0000256" key="3">
    <source>
        <dbReference type="ARBA" id="ARBA00022801"/>
    </source>
</evidence>